<reference evidence="1 4" key="2">
    <citation type="submission" date="2020-11" db="EMBL/GenBank/DDBJ databases">
        <title>Enhanced detection system for hospital associated transmission using whole genome sequencing surveillance.</title>
        <authorList>
            <person name="Harrison L.H."/>
            <person name="Van Tyne D."/>
            <person name="Marsh J.W."/>
            <person name="Griffith M.P."/>
            <person name="Snyder D.J."/>
            <person name="Cooper V.S."/>
            <person name="Mustapha M."/>
        </authorList>
    </citation>
    <scope>NUCLEOTIDE SEQUENCE [LARGE SCALE GENOMIC DNA]</scope>
    <source>
        <strain evidence="1 4">PSB00013</strain>
    </source>
</reference>
<evidence type="ECO:0000313" key="3">
    <source>
        <dbReference type="Proteomes" id="UP000250443"/>
    </source>
</evidence>
<gene>
    <name evidence="1" type="ORF">I5Q09_23830</name>
    <name evidence="2" type="ORF">NCTC11842_00177</name>
</gene>
<dbReference type="EMBL" id="JADTXM010000026">
    <property type="protein sequence ID" value="MBH3441712.1"/>
    <property type="molecule type" value="Genomic_DNA"/>
</dbReference>
<evidence type="ECO:0000313" key="2">
    <source>
        <dbReference type="EMBL" id="SPZ00032.1"/>
    </source>
</evidence>
<protein>
    <submittedName>
        <fullName evidence="2">Uncharacterized protein</fullName>
    </submittedName>
</protein>
<dbReference type="AlphaFoldDB" id="A0A2X2BUI1"/>
<dbReference type="RefSeq" id="WP_010799483.1">
    <property type="nucleotide sequence ID" value="NZ_JAAMQY010000010.1"/>
</dbReference>
<dbReference type="EMBL" id="UAUF01000002">
    <property type="protein sequence ID" value="SPZ00032.1"/>
    <property type="molecule type" value="Genomic_DNA"/>
</dbReference>
<evidence type="ECO:0000313" key="4">
    <source>
        <dbReference type="Proteomes" id="UP000638986"/>
    </source>
</evidence>
<proteinExistence type="predicted"/>
<dbReference type="Proteomes" id="UP000250443">
    <property type="component" value="Unassembled WGS sequence"/>
</dbReference>
<name>A0A2X2BUI1_PSELU</name>
<evidence type="ECO:0000313" key="1">
    <source>
        <dbReference type="EMBL" id="MBH3441712.1"/>
    </source>
</evidence>
<sequence length="182" mass="20843">MNDIDSLDNQMDNTGTLTSERLRDLVLDHVLANANVYLAEDMNTTERFLKMLESMNELAQNIAIQSIANRQHLSALPTFDSFIDPNPEADAKDGTHYELRYRLVEQMGDNKPYKDNVYSLTEAQEIYGDSFIENHWGKLGERSPCKVSVGDRQMWFTTVRYPVLNQDVQSSPNTNSKYGLTR</sequence>
<dbReference type="Proteomes" id="UP000638986">
    <property type="component" value="Unassembled WGS sequence"/>
</dbReference>
<reference evidence="2 3" key="1">
    <citation type="submission" date="2018-06" db="EMBL/GenBank/DDBJ databases">
        <authorList>
            <consortium name="Pathogen Informatics"/>
            <person name="Doyle S."/>
        </authorList>
    </citation>
    <scope>NUCLEOTIDE SEQUENCE [LARGE SCALE GENOMIC DNA]</scope>
    <source>
        <strain evidence="2 3">NCTC11842</strain>
    </source>
</reference>
<organism evidence="2 3">
    <name type="scientific">Pseudomonas luteola</name>
    <dbReference type="NCBI Taxonomy" id="47886"/>
    <lineage>
        <taxon>Bacteria</taxon>
        <taxon>Pseudomonadati</taxon>
        <taxon>Pseudomonadota</taxon>
        <taxon>Gammaproteobacteria</taxon>
        <taxon>Pseudomonadales</taxon>
        <taxon>Pseudomonadaceae</taxon>
        <taxon>Pseudomonas</taxon>
    </lineage>
</organism>
<accession>A0A2X2BUI1</accession>